<evidence type="ECO:0000256" key="1">
    <source>
        <dbReference type="ARBA" id="ARBA00022692"/>
    </source>
</evidence>
<feature type="transmembrane region" description="Helical" evidence="4">
    <location>
        <begin position="285"/>
        <end position="302"/>
    </location>
</feature>
<dbReference type="OrthoDB" id="9797953at2"/>
<organism evidence="6 7">
    <name type="scientific">Vreelandella arcis</name>
    <dbReference type="NCBI Taxonomy" id="416873"/>
    <lineage>
        <taxon>Bacteria</taxon>
        <taxon>Pseudomonadati</taxon>
        <taxon>Pseudomonadota</taxon>
        <taxon>Gammaproteobacteria</taxon>
        <taxon>Oceanospirillales</taxon>
        <taxon>Halomonadaceae</taxon>
        <taxon>Vreelandella</taxon>
    </lineage>
</organism>
<dbReference type="InterPro" id="IPR010645">
    <property type="entry name" value="MFS_4"/>
</dbReference>
<feature type="transmembrane region" description="Helical" evidence="4">
    <location>
        <begin position="92"/>
        <end position="110"/>
    </location>
</feature>
<dbReference type="InterPro" id="IPR020846">
    <property type="entry name" value="MFS_dom"/>
</dbReference>
<gene>
    <name evidence="6" type="ORF">SAMN04487951_107145</name>
</gene>
<keyword evidence="7" id="KW-1185">Reference proteome</keyword>
<evidence type="ECO:0000256" key="3">
    <source>
        <dbReference type="ARBA" id="ARBA00023136"/>
    </source>
</evidence>
<sequence length="403" mass="42088">MTQSDFLHERDPTALTTDLRTLAALALVPAIGLGIARFSYALLLPSMSSSLGWSYADAGWMTSVNAAGYLIAALISARFIGVVGANRVMRTGIFACVIALIMMGVFRHTALLNISWFLAGLGGASAFIAGGVIAAQVSQRHPARASFLLGIFYAGPGLGIVLSGVGVPWVLSHWGTTAWPNAWLALAAISVVLALGVVWGVRVMPQSRVQAHASAPLASMQWMLVGYGFFGAGYITYMTFMIAWIQSHGESAAFQSLFWIVLGLAVTVFPWLWAGVLQNQRHGRAFAMLNGLTLIGAALPLMSSAWPVLLASSAVFGCAFFGVVASTTAFVRRNCHASSLASGIGAMTVAFSIGQTLGPTLSGWLNDLTGGLTVGLLTSAVFLSAAALIGLLQKDFGAGLSAQ</sequence>
<dbReference type="PANTHER" id="PTHR23537">
    <property type="match status" value="1"/>
</dbReference>
<dbReference type="GO" id="GO:0005886">
    <property type="term" value="C:plasma membrane"/>
    <property type="evidence" value="ECO:0007669"/>
    <property type="project" value="TreeGrafter"/>
</dbReference>
<reference evidence="7" key="1">
    <citation type="submission" date="2016-10" db="EMBL/GenBank/DDBJ databases">
        <authorList>
            <person name="Varghese N."/>
            <person name="Submissions S."/>
        </authorList>
    </citation>
    <scope>NUCLEOTIDE SEQUENCE [LARGE SCALE GENOMIC DNA]</scope>
    <source>
        <strain evidence="7">CGMCC 1.6494</strain>
    </source>
</reference>
<feature type="domain" description="Major facilitator superfamily (MFS) profile" evidence="5">
    <location>
        <begin position="18"/>
        <end position="397"/>
    </location>
</feature>
<feature type="transmembrane region" description="Helical" evidence="4">
    <location>
        <begin position="222"/>
        <end position="246"/>
    </location>
</feature>
<dbReference type="AlphaFoldDB" id="A0A1H0DIW7"/>
<keyword evidence="3 4" id="KW-0472">Membrane</keyword>
<dbReference type="Gene3D" id="1.20.1250.20">
    <property type="entry name" value="MFS general substrate transporter like domains"/>
    <property type="match status" value="1"/>
</dbReference>
<evidence type="ECO:0000259" key="5">
    <source>
        <dbReference type="PROSITE" id="PS50850"/>
    </source>
</evidence>
<accession>A0A1H0DIW7</accession>
<dbReference type="Proteomes" id="UP000199677">
    <property type="component" value="Unassembled WGS sequence"/>
</dbReference>
<dbReference type="InterPro" id="IPR036259">
    <property type="entry name" value="MFS_trans_sf"/>
</dbReference>
<dbReference type="Pfam" id="PF06779">
    <property type="entry name" value="MFS_4"/>
    <property type="match status" value="1"/>
</dbReference>
<feature type="transmembrane region" description="Helical" evidence="4">
    <location>
        <begin position="343"/>
        <end position="365"/>
    </location>
</feature>
<keyword evidence="2 4" id="KW-1133">Transmembrane helix</keyword>
<evidence type="ECO:0000313" key="6">
    <source>
        <dbReference type="EMBL" id="SDN70092.1"/>
    </source>
</evidence>
<feature type="transmembrane region" description="Helical" evidence="4">
    <location>
        <begin position="21"/>
        <end position="40"/>
    </location>
</feature>
<proteinExistence type="predicted"/>
<dbReference type="EMBL" id="FNII01000007">
    <property type="protein sequence ID" value="SDN70092.1"/>
    <property type="molecule type" value="Genomic_DNA"/>
</dbReference>
<dbReference type="STRING" id="416873.SAMN04487951_107145"/>
<feature type="transmembrane region" description="Helical" evidence="4">
    <location>
        <begin position="308"/>
        <end position="331"/>
    </location>
</feature>
<feature type="transmembrane region" description="Helical" evidence="4">
    <location>
        <begin position="147"/>
        <end position="170"/>
    </location>
</feature>
<feature type="transmembrane region" description="Helical" evidence="4">
    <location>
        <begin position="182"/>
        <end position="201"/>
    </location>
</feature>
<feature type="transmembrane region" description="Helical" evidence="4">
    <location>
        <begin position="371"/>
        <end position="392"/>
    </location>
</feature>
<dbReference type="SUPFAM" id="SSF103473">
    <property type="entry name" value="MFS general substrate transporter"/>
    <property type="match status" value="1"/>
</dbReference>
<evidence type="ECO:0000256" key="4">
    <source>
        <dbReference type="SAM" id="Phobius"/>
    </source>
</evidence>
<name>A0A1H0DIW7_9GAMM</name>
<evidence type="ECO:0000313" key="7">
    <source>
        <dbReference type="Proteomes" id="UP000199677"/>
    </source>
</evidence>
<feature type="transmembrane region" description="Helical" evidence="4">
    <location>
        <begin position="60"/>
        <end position="80"/>
    </location>
</feature>
<keyword evidence="1 4" id="KW-0812">Transmembrane</keyword>
<protein>
    <submittedName>
        <fullName evidence="6">Predicted arabinose efflux permease, MFS family</fullName>
    </submittedName>
</protein>
<dbReference type="PROSITE" id="PS50850">
    <property type="entry name" value="MFS"/>
    <property type="match status" value="1"/>
</dbReference>
<dbReference type="GO" id="GO:0022857">
    <property type="term" value="F:transmembrane transporter activity"/>
    <property type="evidence" value="ECO:0007669"/>
    <property type="project" value="InterPro"/>
</dbReference>
<feature type="transmembrane region" description="Helical" evidence="4">
    <location>
        <begin position="116"/>
        <end position="135"/>
    </location>
</feature>
<dbReference type="PANTHER" id="PTHR23537:SF1">
    <property type="entry name" value="SUGAR TRANSPORTER"/>
    <property type="match status" value="1"/>
</dbReference>
<evidence type="ECO:0000256" key="2">
    <source>
        <dbReference type="ARBA" id="ARBA00022989"/>
    </source>
</evidence>
<feature type="transmembrane region" description="Helical" evidence="4">
    <location>
        <begin position="252"/>
        <end position="273"/>
    </location>
</feature>